<protein>
    <submittedName>
        <fullName evidence="2">Uncharacterized protein</fullName>
    </submittedName>
</protein>
<feature type="compositionally biased region" description="Low complexity" evidence="1">
    <location>
        <begin position="61"/>
        <end position="80"/>
    </location>
</feature>
<evidence type="ECO:0000313" key="3">
    <source>
        <dbReference type="Proteomes" id="UP001530377"/>
    </source>
</evidence>
<feature type="region of interest" description="Disordered" evidence="1">
    <location>
        <begin position="134"/>
        <end position="160"/>
    </location>
</feature>
<feature type="region of interest" description="Disordered" evidence="1">
    <location>
        <begin position="52"/>
        <end position="83"/>
    </location>
</feature>
<evidence type="ECO:0000256" key="1">
    <source>
        <dbReference type="SAM" id="MobiDB-lite"/>
    </source>
</evidence>
<keyword evidence="3" id="KW-1185">Reference proteome</keyword>
<dbReference type="EMBL" id="JALLPB020000171">
    <property type="protein sequence ID" value="KAL3815984.1"/>
    <property type="molecule type" value="Genomic_DNA"/>
</dbReference>
<dbReference type="PANTHER" id="PTHR21113">
    <property type="entry name" value="AGAP001705-PA"/>
    <property type="match status" value="1"/>
</dbReference>
<feature type="compositionally biased region" description="Low complexity" evidence="1">
    <location>
        <begin position="134"/>
        <end position="155"/>
    </location>
</feature>
<organism evidence="2 3">
    <name type="scientific">Cyclostephanos tholiformis</name>
    <dbReference type="NCBI Taxonomy" id="382380"/>
    <lineage>
        <taxon>Eukaryota</taxon>
        <taxon>Sar</taxon>
        <taxon>Stramenopiles</taxon>
        <taxon>Ochrophyta</taxon>
        <taxon>Bacillariophyta</taxon>
        <taxon>Coscinodiscophyceae</taxon>
        <taxon>Thalassiosirophycidae</taxon>
        <taxon>Stephanodiscales</taxon>
        <taxon>Stephanodiscaceae</taxon>
        <taxon>Cyclostephanos</taxon>
    </lineage>
</organism>
<dbReference type="PANTHER" id="PTHR21113:SF4">
    <property type="entry name" value="CHITIN-BINDING TYPE-4 DOMAIN-CONTAINING PROTEIN"/>
    <property type="match status" value="1"/>
</dbReference>
<dbReference type="AlphaFoldDB" id="A0ABD3RT68"/>
<sequence length="547" mass="56958">MTACADCPNDGVRDCIATSASIGDAQCAQCATGQAWWPCDLVDECHCGSVETSLSSPTRAPSVPATSSVETSTASLSSGSGQNGMTACADCPNDGVRNCIATSASIGDAHCAQCAMGQAWWPCDLVDECHCSGSPPTSSPTRAPSVPATSSPTTSRADEDSVAVAAAKPWPAIVPGSESPNVIVPQPVALTAANALVGMRVVDAHLSANKVAISRELLLGSSSFNDGDLSYAGFRSALRSMIATSSSSSLQSYQGFGMGVAGMRNLSLYVGDMEGNNGRAYGLVNVALFLAMSTSESITRGGCDEVNVEFVEFDGVLYLPAMNACGQGGMDYTDMGCRGEEEMYDCPVDKKMRMTAGPLTPGTSFVDGSIPTKPLYCRPPDSGGEDEGVEGCCWWGRGSIRLRGTCAYGKLNYFLGKRAHDEGRPSLYPDIDFCSNPQAVCSERGRHPELPWTAGLFRWVTEIQPYNADGFDYLTRLRDFVDGGLRDGSFALAVAGIVATGCHAPPCSKGWGGGVGGGAAFDGSDRVATFAKTLSLLGLPAEFDASS</sequence>
<reference evidence="2 3" key="1">
    <citation type="submission" date="2024-10" db="EMBL/GenBank/DDBJ databases">
        <title>Updated reference genomes for cyclostephanoid diatoms.</title>
        <authorList>
            <person name="Roberts W.R."/>
            <person name="Alverson A.J."/>
        </authorList>
    </citation>
    <scope>NUCLEOTIDE SEQUENCE [LARGE SCALE GENOMIC DNA]</scope>
    <source>
        <strain evidence="2 3">AJA228-03</strain>
    </source>
</reference>
<name>A0ABD3RT68_9STRA</name>
<gene>
    <name evidence="2" type="ORF">ACHAXA_005193</name>
</gene>
<comment type="caution">
    <text evidence="2">The sequence shown here is derived from an EMBL/GenBank/DDBJ whole genome shotgun (WGS) entry which is preliminary data.</text>
</comment>
<evidence type="ECO:0000313" key="2">
    <source>
        <dbReference type="EMBL" id="KAL3815984.1"/>
    </source>
</evidence>
<accession>A0ABD3RT68</accession>
<proteinExistence type="predicted"/>
<dbReference type="Proteomes" id="UP001530377">
    <property type="component" value="Unassembled WGS sequence"/>
</dbReference>